<evidence type="ECO:0000256" key="1">
    <source>
        <dbReference type="SAM" id="MobiDB-lite"/>
    </source>
</evidence>
<sequence length="125" mass="12857">MKSTLVTGLLAASALVVPAAVAIAPAGAATKAAPHAAGSPHHESTFTQGARNRPGEHGPDGHWRGGRGGHDFGYGRRGHRWDPPGNRYVFGGRSYALPGCQSIVNGGVYIAPGCAQTRPVYYLGG</sequence>
<dbReference type="RefSeq" id="WP_380852233.1">
    <property type="nucleotide sequence ID" value="NZ_JBHSFP010000063.1"/>
</dbReference>
<feature type="compositionally biased region" description="Basic and acidic residues" evidence="1">
    <location>
        <begin position="53"/>
        <end position="74"/>
    </location>
</feature>
<evidence type="ECO:0000313" key="4">
    <source>
        <dbReference type="Proteomes" id="UP001596004"/>
    </source>
</evidence>
<keyword evidence="4" id="KW-1185">Reference proteome</keyword>
<gene>
    <name evidence="3" type="ORF">ACFO60_39555</name>
</gene>
<accession>A0ABV9CUE5</accession>
<feature type="chain" id="PRO_5045692002" description="Secreted protein" evidence="2">
    <location>
        <begin position="29"/>
        <end position="125"/>
    </location>
</feature>
<feature type="region of interest" description="Disordered" evidence="1">
    <location>
        <begin position="33"/>
        <end position="78"/>
    </location>
</feature>
<proteinExistence type="predicted"/>
<keyword evidence="2" id="KW-0732">Signal</keyword>
<dbReference type="EMBL" id="JBHSFP010000063">
    <property type="protein sequence ID" value="MFC4536904.1"/>
    <property type="molecule type" value="Genomic_DNA"/>
</dbReference>
<name>A0ABV9CUE5_9ACTN</name>
<evidence type="ECO:0008006" key="5">
    <source>
        <dbReference type="Google" id="ProtNLM"/>
    </source>
</evidence>
<comment type="caution">
    <text evidence="3">The sequence shown here is derived from an EMBL/GenBank/DDBJ whole genome shotgun (WGS) entry which is preliminary data.</text>
</comment>
<dbReference type="Proteomes" id="UP001596004">
    <property type="component" value="Unassembled WGS sequence"/>
</dbReference>
<protein>
    <recommendedName>
        <fullName evidence="5">Secreted protein</fullName>
    </recommendedName>
</protein>
<evidence type="ECO:0000256" key="2">
    <source>
        <dbReference type="SAM" id="SignalP"/>
    </source>
</evidence>
<feature type="signal peptide" evidence="2">
    <location>
        <begin position="1"/>
        <end position="28"/>
    </location>
</feature>
<feature type="non-terminal residue" evidence="3">
    <location>
        <position position="125"/>
    </location>
</feature>
<evidence type="ECO:0000313" key="3">
    <source>
        <dbReference type="EMBL" id="MFC4536904.1"/>
    </source>
</evidence>
<reference evidence="4" key="1">
    <citation type="journal article" date="2019" name="Int. J. Syst. Evol. Microbiol.">
        <title>The Global Catalogue of Microorganisms (GCM) 10K type strain sequencing project: providing services to taxonomists for standard genome sequencing and annotation.</title>
        <authorList>
            <consortium name="The Broad Institute Genomics Platform"/>
            <consortium name="The Broad Institute Genome Sequencing Center for Infectious Disease"/>
            <person name="Wu L."/>
            <person name="Ma J."/>
        </authorList>
    </citation>
    <scope>NUCLEOTIDE SEQUENCE [LARGE SCALE GENOMIC DNA]</scope>
    <source>
        <strain evidence="4">CGMCC 4.7132</strain>
    </source>
</reference>
<organism evidence="3 4">
    <name type="scientific">Sphaerisporangium dianthi</name>
    <dbReference type="NCBI Taxonomy" id="1436120"/>
    <lineage>
        <taxon>Bacteria</taxon>
        <taxon>Bacillati</taxon>
        <taxon>Actinomycetota</taxon>
        <taxon>Actinomycetes</taxon>
        <taxon>Streptosporangiales</taxon>
        <taxon>Streptosporangiaceae</taxon>
        <taxon>Sphaerisporangium</taxon>
    </lineage>
</organism>